<dbReference type="Pfam" id="PF04069">
    <property type="entry name" value="OpuAC"/>
    <property type="match status" value="1"/>
</dbReference>
<dbReference type="KEGG" id="slp:Slip_0633"/>
<reference evidence="2 3" key="2">
    <citation type="journal article" date="2010" name="Stand. Genomic Sci.">
        <title>Complete genome sequence of Syntrophothermus lipocalidus type strain (TGB-C1).</title>
        <authorList>
            <person name="Djao O.D."/>
            <person name="Zhang X."/>
            <person name="Lucas S."/>
            <person name="Lapidus A."/>
            <person name="Del Rio T.G."/>
            <person name="Nolan M."/>
            <person name="Tice H."/>
            <person name="Cheng J.F."/>
            <person name="Han C."/>
            <person name="Tapia R."/>
            <person name="Goodwin L."/>
            <person name="Pitluck S."/>
            <person name="Liolios K."/>
            <person name="Ivanova N."/>
            <person name="Mavromatis K."/>
            <person name="Mikhailova N."/>
            <person name="Ovchinnikova G."/>
            <person name="Pati A."/>
            <person name="Brambilla E."/>
            <person name="Chen A."/>
            <person name="Palaniappan K."/>
            <person name="Land M."/>
            <person name="Hauser L."/>
            <person name="Chang Y.J."/>
            <person name="Jeffries C.D."/>
            <person name="Rohde M."/>
            <person name="Sikorski J."/>
            <person name="Spring S."/>
            <person name="Goker M."/>
            <person name="Detter J.C."/>
            <person name="Woyke T."/>
            <person name="Bristow J."/>
            <person name="Eisen J.A."/>
            <person name="Markowitz V."/>
            <person name="Hugenholtz P."/>
            <person name="Kyrpides N.C."/>
            <person name="Klenk H.P."/>
        </authorList>
    </citation>
    <scope>NUCLEOTIDE SEQUENCE [LARGE SCALE GENOMIC DNA]</scope>
    <source>
        <strain evidence="3">DSM 12680 / TGB-C1</strain>
    </source>
</reference>
<dbReference type="AlphaFoldDB" id="D7CL32"/>
<feature type="domain" description="ABC-type glycine betaine transport system substrate-binding" evidence="1">
    <location>
        <begin position="39"/>
        <end position="301"/>
    </location>
</feature>
<protein>
    <submittedName>
        <fullName evidence="2">Substrate-binding region of ABC-type glycine betaine transport system</fullName>
    </submittedName>
</protein>
<keyword evidence="3" id="KW-1185">Reference proteome</keyword>
<evidence type="ECO:0000313" key="3">
    <source>
        <dbReference type="Proteomes" id="UP000000378"/>
    </source>
</evidence>
<evidence type="ECO:0000313" key="2">
    <source>
        <dbReference type="EMBL" id="ADI01417.1"/>
    </source>
</evidence>
<gene>
    <name evidence="2" type="ordered locus">Slip_0633</name>
</gene>
<dbReference type="eggNOG" id="COG1732">
    <property type="taxonomic scope" value="Bacteria"/>
</dbReference>
<proteinExistence type="predicted"/>
<name>D7CL32_SYNLT</name>
<dbReference type="GO" id="GO:0043190">
    <property type="term" value="C:ATP-binding cassette (ABC) transporter complex"/>
    <property type="evidence" value="ECO:0007669"/>
    <property type="project" value="InterPro"/>
</dbReference>
<dbReference type="SUPFAM" id="SSF53850">
    <property type="entry name" value="Periplasmic binding protein-like II"/>
    <property type="match status" value="1"/>
</dbReference>
<dbReference type="HOGENOM" id="CLU_038355_1_0_9"/>
<dbReference type="CDD" id="cd13528">
    <property type="entry name" value="PBP2_osmoprotectants"/>
    <property type="match status" value="1"/>
</dbReference>
<reference evidence="3" key="1">
    <citation type="journal article" date="2010" name="Stand. Genomic Sci.">
        <title>Complete genome sequence of Syntrophothermus lipocalidus type strain (TGB-C1T).</title>
        <authorList>
            <consortium name="US DOE Joint Genome Institute (JGI-PGF)"/>
            <person name="Djao O."/>
            <person name="Zhang X."/>
            <person name="Lucas S."/>
            <person name="Lapidus A."/>
            <person name="Glavina Del Rio T."/>
            <person name="Nolan M."/>
            <person name="Tice H."/>
            <person name="Cheng J."/>
            <person name="Han C."/>
            <person name="Tapia R."/>
            <person name="Goodwin L."/>
            <person name="Pitluck S."/>
            <person name="Liolios K."/>
            <person name="Ivanova N."/>
            <person name="Mavromatis K."/>
            <person name="Mikhailova N."/>
            <person name="Ovchinnikova G."/>
            <person name="Pati A."/>
            <person name="Brambilla E."/>
            <person name="Chen A."/>
            <person name="Palaniappan K."/>
            <person name="Land M."/>
            <person name="Hauser L."/>
            <person name="Chang Y."/>
            <person name="Jeffries C."/>
            <person name="Rohde M."/>
            <person name="Sikorski J."/>
            <person name="Spring S."/>
            <person name="Goker M."/>
            <person name="Detter J."/>
            <person name="Woyke T."/>
            <person name="Bristow J."/>
            <person name="Eisen J."/>
            <person name="Markowitz V."/>
            <person name="Hugenholtz P."/>
            <person name="Kyrpides N."/>
            <person name="Klenk H."/>
        </authorList>
    </citation>
    <scope>NUCLEOTIDE SEQUENCE [LARGE SCALE GENOMIC DNA]</scope>
    <source>
        <strain evidence="3">DSM 12680 / TGB-C1</strain>
    </source>
</reference>
<dbReference type="InterPro" id="IPR007210">
    <property type="entry name" value="ABC_Gly_betaine_transp_sub-bd"/>
</dbReference>
<dbReference type="EMBL" id="CP002048">
    <property type="protein sequence ID" value="ADI01417.1"/>
    <property type="molecule type" value="Genomic_DNA"/>
</dbReference>
<organism evidence="2 3">
    <name type="scientific">Syntrophothermus lipocalidus (strain DSM 12680 / TGB-C1)</name>
    <dbReference type="NCBI Taxonomy" id="643648"/>
    <lineage>
        <taxon>Bacteria</taxon>
        <taxon>Bacillati</taxon>
        <taxon>Bacillota</taxon>
        <taxon>Clostridia</taxon>
        <taxon>Eubacteriales</taxon>
        <taxon>Syntrophomonadaceae</taxon>
        <taxon>Syntrophothermus</taxon>
    </lineage>
</organism>
<dbReference type="GO" id="GO:0022857">
    <property type="term" value="F:transmembrane transporter activity"/>
    <property type="evidence" value="ECO:0007669"/>
    <property type="project" value="InterPro"/>
</dbReference>
<dbReference type="OrthoDB" id="9801163at2"/>
<dbReference type="Gene3D" id="3.40.190.120">
    <property type="entry name" value="Osmoprotection protein (prox), domain 2"/>
    <property type="match status" value="1"/>
</dbReference>
<dbReference type="PROSITE" id="PS51257">
    <property type="entry name" value="PROKAR_LIPOPROTEIN"/>
    <property type="match status" value="1"/>
</dbReference>
<dbReference type="Gene3D" id="3.40.190.10">
    <property type="entry name" value="Periplasmic binding protein-like II"/>
    <property type="match status" value="1"/>
</dbReference>
<accession>D7CL32</accession>
<dbReference type="STRING" id="643648.Slip_0633"/>
<sequence length="305" mass="34505">MKKQFLRGLWLLLTVFLVVGLTAGCESRSTSDSGKGGVVTVGSKNFTENIIMGEMMAQVIEAKTDLKVNRKLNLGGTLVCWQGLKKGELDFYPDYTGTGLMAILKRDVITDPDEVYRIVQEEYNKQFKIKWLEPFGFNDTYAIAVREEFAEQNNLKTISDLKPYAKDLIFCAEQEFYNRKDGFPGFSETYGLTFKETKAMETSLKYKAVADKKADVIDAFSTDGELISYRMTILEDDKHFFPPYYCAPVVRMDTLEKYPELESALNSLGGKISEADMQQMNYLVKEKGEDPAKVAADFLKNKGIL</sequence>
<dbReference type="Proteomes" id="UP000000378">
    <property type="component" value="Chromosome"/>
</dbReference>
<evidence type="ECO:0000259" key="1">
    <source>
        <dbReference type="Pfam" id="PF04069"/>
    </source>
</evidence>